<dbReference type="CDD" id="cd06448">
    <property type="entry name" value="L-Ser-dehyd"/>
    <property type="match status" value="1"/>
</dbReference>
<dbReference type="GO" id="GO:0004794">
    <property type="term" value="F:threonine deaminase activity"/>
    <property type="evidence" value="ECO:0007669"/>
    <property type="project" value="TreeGrafter"/>
</dbReference>
<reference evidence="12" key="1">
    <citation type="submission" date="2023-01" db="EMBL/GenBank/DDBJ databases">
        <authorList>
            <person name="Piombo E."/>
        </authorList>
    </citation>
    <scope>NUCLEOTIDE SEQUENCE</scope>
</reference>
<evidence type="ECO:0000256" key="6">
    <source>
        <dbReference type="ARBA" id="ARBA00022432"/>
    </source>
</evidence>
<name>A0AA35QE69_9HYPO</name>
<dbReference type="GO" id="GO:0030170">
    <property type="term" value="F:pyridoxal phosphate binding"/>
    <property type="evidence" value="ECO:0007669"/>
    <property type="project" value="InterPro"/>
</dbReference>
<dbReference type="PROSITE" id="PS00165">
    <property type="entry name" value="DEHYDRATASE_SER_THR"/>
    <property type="match status" value="1"/>
</dbReference>
<dbReference type="Proteomes" id="UP001160390">
    <property type="component" value="Unassembled WGS sequence"/>
</dbReference>
<dbReference type="InterPro" id="IPR036052">
    <property type="entry name" value="TrpB-like_PALP_sf"/>
</dbReference>
<dbReference type="Gene3D" id="3.40.50.1100">
    <property type="match status" value="2"/>
</dbReference>
<keyword evidence="8" id="KW-0663">Pyridoxal phosphate</keyword>
<gene>
    <name evidence="12" type="ORF">CCHLO57077_00004507</name>
</gene>
<dbReference type="GO" id="GO:0005737">
    <property type="term" value="C:cytoplasm"/>
    <property type="evidence" value="ECO:0007669"/>
    <property type="project" value="UniProtKB-SubCell"/>
</dbReference>
<accession>A0AA35QE69</accession>
<organism evidence="12 13">
    <name type="scientific">Clonostachys chloroleuca</name>
    <dbReference type="NCBI Taxonomy" id="1926264"/>
    <lineage>
        <taxon>Eukaryota</taxon>
        <taxon>Fungi</taxon>
        <taxon>Dikarya</taxon>
        <taxon>Ascomycota</taxon>
        <taxon>Pezizomycotina</taxon>
        <taxon>Sordariomycetes</taxon>
        <taxon>Hypocreomycetidae</taxon>
        <taxon>Hypocreales</taxon>
        <taxon>Bionectriaceae</taxon>
        <taxon>Clonostachys</taxon>
    </lineage>
</organism>
<dbReference type="GO" id="GO:0006094">
    <property type="term" value="P:gluconeogenesis"/>
    <property type="evidence" value="ECO:0007669"/>
    <property type="project" value="UniProtKB-KW"/>
</dbReference>
<dbReference type="PANTHER" id="PTHR48078:SF2">
    <property type="entry name" value="CATABOLIC L-SERINE_THREONINE DEHYDRATASE"/>
    <property type="match status" value="1"/>
</dbReference>
<dbReference type="AlphaFoldDB" id="A0AA35QE69"/>
<comment type="cofactor">
    <cofactor evidence="1">
        <name>pyridoxal 5'-phosphate</name>
        <dbReference type="ChEBI" id="CHEBI:597326"/>
    </cofactor>
</comment>
<protein>
    <recommendedName>
        <fullName evidence="5">L-serine ammonia-lyase</fullName>
        <ecNumber evidence="5">4.3.1.17</ecNumber>
    </recommendedName>
</protein>
<sequence length="370" mass="38593">MVALPAGAKIPWIKSPCVLSPELSRVAGWYASPPLTLKVFSPSIRSSSLLTPPRNSNIYLKLDNLQPSGSFKSRGVGNLMVRAAASGPPGIRFYCSSGGNAGLACATSAISLGCTATIVIPTSAPAIMISKLLALGVEVVQVGSNWAESDAHLRGELLAADPTGVYVPPFDHPQIWDGAATIVTELREQLGETPLHGIICSVGGGGLLNGIMQGVESASSWAEGAKPKVIAVETTGADSLNASVRAGEHVTLPGITSIAKSLGATRVSDRTWRWSQESSNLESMAVSDADAAISCVRFADDARTLVEVACGATLVPVYRGDLREMLGKGLSDEEWAKKNVVVEVCGGANVTLALLAEYRETYASETTIKC</sequence>
<dbReference type="InterPro" id="IPR050147">
    <property type="entry name" value="Ser/Thr_Dehydratase"/>
</dbReference>
<comment type="catalytic activity">
    <reaction evidence="10">
        <text>L-serine = pyruvate + NH4(+)</text>
        <dbReference type="Rhea" id="RHEA:19169"/>
        <dbReference type="ChEBI" id="CHEBI:15361"/>
        <dbReference type="ChEBI" id="CHEBI:28938"/>
        <dbReference type="ChEBI" id="CHEBI:33384"/>
        <dbReference type="EC" id="4.3.1.17"/>
    </reaction>
</comment>
<dbReference type="Pfam" id="PF00291">
    <property type="entry name" value="PALP"/>
    <property type="match status" value="1"/>
</dbReference>
<dbReference type="EMBL" id="CABFNP030001338">
    <property type="protein sequence ID" value="CAI6100352.1"/>
    <property type="molecule type" value="Genomic_DNA"/>
</dbReference>
<dbReference type="PANTHER" id="PTHR48078">
    <property type="entry name" value="THREONINE DEHYDRATASE, MITOCHONDRIAL-RELATED"/>
    <property type="match status" value="1"/>
</dbReference>
<keyword evidence="6" id="KW-0312">Gluconeogenesis</keyword>
<dbReference type="EC" id="4.3.1.17" evidence="5"/>
<dbReference type="InterPro" id="IPR000634">
    <property type="entry name" value="Ser/Thr_deHydtase_PyrdxlP-BS"/>
</dbReference>
<evidence type="ECO:0000313" key="13">
    <source>
        <dbReference type="Proteomes" id="UP001160390"/>
    </source>
</evidence>
<dbReference type="InterPro" id="IPR001926">
    <property type="entry name" value="TrpB-like_PALP"/>
</dbReference>
<evidence type="ECO:0000256" key="3">
    <source>
        <dbReference type="ARBA" id="ARBA00004742"/>
    </source>
</evidence>
<feature type="domain" description="Tryptophan synthase beta chain-like PALP" evidence="11">
    <location>
        <begin position="51"/>
        <end position="327"/>
    </location>
</feature>
<evidence type="ECO:0000256" key="1">
    <source>
        <dbReference type="ARBA" id="ARBA00001933"/>
    </source>
</evidence>
<keyword evidence="13" id="KW-1185">Reference proteome</keyword>
<dbReference type="GO" id="GO:0006565">
    <property type="term" value="P:L-serine catabolic process"/>
    <property type="evidence" value="ECO:0007669"/>
    <property type="project" value="TreeGrafter"/>
</dbReference>
<comment type="subcellular location">
    <subcellularLocation>
        <location evidence="2">Cytoplasm</location>
    </subcellularLocation>
</comment>
<comment type="similarity">
    <text evidence="4">Belongs to the serine/threonine dehydratase family.</text>
</comment>
<evidence type="ECO:0000259" key="11">
    <source>
        <dbReference type="Pfam" id="PF00291"/>
    </source>
</evidence>
<evidence type="ECO:0000256" key="2">
    <source>
        <dbReference type="ARBA" id="ARBA00004496"/>
    </source>
</evidence>
<evidence type="ECO:0000256" key="9">
    <source>
        <dbReference type="ARBA" id="ARBA00023239"/>
    </source>
</evidence>
<dbReference type="FunFam" id="3.40.50.1100:FF:000040">
    <property type="entry name" value="L-serine dehydratase, putative"/>
    <property type="match status" value="1"/>
</dbReference>
<keyword evidence="9" id="KW-0456">Lyase</keyword>
<dbReference type="GO" id="GO:0006567">
    <property type="term" value="P:L-threonine catabolic process"/>
    <property type="evidence" value="ECO:0007669"/>
    <property type="project" value="TreeGrafter"/>
</dbReference>
<evidence type="ECO:0000256" key="4">
    <source>
        <dbReference type="ARBA" id="ARBA00010869"/>
    </source>
</evidence>
<dbReference type="GO" id="GO:0009097">
    <property type="term" value="P:isoleucine biosynthetic process"/>
    <property type="evidence" value="ECO:0007669"/>
    <property type="project" value="TreeGrafter"/>
</dbReference>
<evidence type="ECO:0000256" key="5">
    <source>
        <dbReference type="ARBA" id="ARBA00012093"/>
    </source>
</evidence>
<dbReference type="GO" id="GO:0003941">
    <property type="term" value="F:L-serine ammonia-lyase activity"/>
    <property type="evidence" value="ECO:0007669"/>
    <property type="project" value="UniProtKB-EC"/>
</dbReference>
<evidence type="ECO:0000256" key="10">
    <source>
        <dbReference type="ARBA" id="ARBA00049406"/>
    </source>
</evidence>
<evidence type="ECO:0000256" key="8">
    <source>
        <dbReference type="ARBA" id="ARBA00022898"/>
    </source>
</evidence>
<keyword evidence="7" id="KW-0963">Cytoplasm</keyword>
<evidence type="ECO:0000313" key="12">
    <source>
        <dbReference type="EMBL" id="CAI6100352.1"/>
    </source>
</evidence>
<dbReference type="SUPFAM" id="SSF53686">
    <property type="entry name" value="Tryptophan synthase beta subunit-like PLP-dependent enzymes"/>
    <property type="match status" value="1"/>
</dbReference>
<comment type="pathway">
    <text evidence="3">Carbohydrate biosynthesis; gluconeogenesis.</text>
</comment>
<evidence type="ECO:0000256" key="7">
    <source>
        <dbReference type="ARBA" id="ARBA00022490"/>
    </source>
</evidence>
<comment type="caution">
    <text evidence="12">The sequence shown here is derived from an EMBL/GenBank/DDBJ whole genome shotgun (WGS) entry which is preliminary data.</text>
</comment>
<proteinExistence type="inferred from homology"/>